<dbReference type="GO" id="GO:0006107">
    <property type="term" value="P:oxaloacetate metabolic process"/>
    <property type="evidence" value="ECO:0007669"/>
    <property type="project" value="TreeGrafter"/>
</dbReference>
<evidence type="ECO:0000313" key="4">
    <source>
        <dbReference type="Proteomes" id="UP000054937"/>
    </source>
</evidence>
<keyword evidence="4" id="KW-1185">Reference proteome</keyword>
<dbReference type="InterPro" id="IPR003010">
    <property type="entry name" value="C-N_Hydrolase"/>
</dbReference>
<organism evidence="3 4">
    <name type="scientific">Pseudocohnilembus persalinus</name>
    <name type="common">Ciliate</name>
    <dbReference type="NCBI Taxonomy" id="266149"/>
    <lineage>
        <taxon>Eukaryota</taxon>
        <taxon>Sar</taxon>
        <taxon>Alveolata</taxon>
        <taxon>Ciliophora</taxon>
        <taxon>Intramacronucleata</taxon>
        <taxon>Oligohymenophorea</taxon>
        <taxon>Scuticociliatia</taxon>
        <taxon>Philasterida</taxon>
        <taxon>Pseudocohnilembidae</taxon>
        <taxon>Pseudocohnilembus</taxon>
    </lineage>
</organism>
<dbReference type="PANTHER" id="PTHR23088:SF30">
    <property type="entry name" value="OMEGA-AMIDASE NIT2"/>
    <property type="match status" value="1"/>
</dbReference>
<evidence type="ECO:0000313" key="3">
    <source>
        <dbReference type="EMBL" id="KRX06562.1"/>
    </source>
</evidence>
<dbReference type="GO" id="GO:0006528">
    <property type="term" value="P:asparagine metabolic process"/>
    <property type="evidence" value="ECO:0007669"/>
    <property type="project" value="TreeGrafter"/>
</dbReference>
<dbReference type="PROSITE" id="PS50263">
    <property type="entry name" value="CN_HYDROLASE"/>
    <property type="match status" value="1"/>
</dbReference>
<dbReference type="OrthoDB" id="10250282at2759"/>
<feature type="domain" description="CN hydrolase" evidence="2">
    <location>
        <begin position="8"/>
        <end position="257"/>
    </location>
</feature>
<dbReference type="GO" id="GO:0005739">
    <property type="term" value="C:mitochondrion"/>
    <property type="evidence" value="ECO:0007669"/>
    <property type="project" value="TreeGrafter"/>
</dbReference>
<dbReference type="InterPro" id="IPR045254">
    <property type="entry name" value="Nit1/2_C-N_Hydrolase"/>
</dbReference>
<dbReference type="Pfam" id="PF00795">
    <property type="entry name" value="CN_hydrolase"/>
    <property type="match status" value="1"/>
</dbReference>
<dbReference type="GO" id="GO:0050152">
    <property type="term" value="F:omega-amidase activity"/>
    <property type="evidence" value="ECO:0007669"/>
    <property type="project" value="TreeGrafter"/>
</dbReference>
<dbReference type="SUPFAM" id="SSF56317">
    <property type="entry name" value="Carbon-nitrogen hydrolase"/>
    <property type="match status" value="1"/>
</dbReference>
<dbReference type="PANTHER" id="PTHR23088">
    <property type="entry name" value="NITRILASE-RELATED"/>
    <property type="match status" value="1"/>
</dbReference>
<dbReference type="InterPro" id="IPR036526">
    <property type="entry name" value="C-N_Hydrolase_sf"/>
</dbReference>
<dbReference type="PROSITE" id="PS01227">
    <property type="entry name" value="UPF0012"/>
    <property type="match status" value="1"/>
</dbReference>
<dbReference type="OMA" id="MQSKPYA"/>
<dbReference type="EMBL" id="LDAU01000095">
    <property type="protein sequence ID" value="KRX06562.1"/>
    <property type="molecule type" value="Genomic_DNA"/>
</dbReference>
<comment type="caution">
    <text evidence="3">The sequence shown here is derived from an EMBL/GenBank/DDBJ whole genome shotgun (WGS) entry which is preliminary data.</text>
</comment>
<sequence>MQKVANTFKLAVCQVKVLPEKMDTLASVKKSIEEAAQNGAKITVLGETFNSIYTPKYLHAAAENFQDKNNCPTLQLLEELSLKHKIYICGSIPEKDNDKLYNTIVFYNNKGELIKTYRKIHLFDIDIPGKATYKESNTFGPGNQLTVVETELATFGLGICYDIRFPEYALALCQKGANVLIYPGNFSPATGPLHWRLLLQGRALDNLSYVVGASTRRYVEDPSVYQAYGHSQIVDPFGKVVVETDEKEAIIYHDIDLDYVKQVRQQIPIYQQKRNDIYELKVVENSQEKK</sequence>
<dbReference type="AlphaFoldDB" id="A0A0V0QWF8"/>
<dbReference type="InParanoid" id="A0A0V0QWF8"/>
<accession>A0A0V0QWF8</accession>
<dbReference type="InterPro" id="IPR001110">
    <property type="entry name" value="UPF0012_CS"/>
</dbReference>
<reference evidence="3 4" key="1">
    <citation type="journal article" date="2015" name="Sci. Rep.">
        <title>Genome of the facultative scuticociliatosis pathogen Pseudocohnilembus persalinus provides insight into its virulence through horizontal gene transfer.</title>
        <authorList>
            <person name="Xiong J."/>
            <person name="Wang G."/>
            <person name="Cheng J."/>
            <person name="Tian M."/>
            <person name="Pan X."/>
            <person name="Warren A."/>
            <person name="Jiang C."/>
            <person name="Yuan D."/>
            <person name="Miao W."/>
        </authorList>
    </citation>
    <scope>NUCLEOTIDE SEQUENCE [LARGE SCALE GENOMIC DNA]</scope>
    <source>
        <strain evidence="3">36N120E</strain>
    </source>
</reference>
<evidence type="ECO:0000256" key="1">
    <source>
        <dbReference type="ARBA" id="ARBA00022801"/>
    </source>
</evidence>
<dbReference type="Proteomes" id="UP000054937">
    <property type="component" value="Unassembled WGS sequence"/>
</dbReference>
<dbReference type="Gene3D" id="3.60.110.10">
    <property type="entry name" value="Carbon-nitrogen hydrolase"/>
    <property type="match status" value="1"/>
</dbReference>
<evidence type="ECO:0000259" key="2">
    <source>
        <dbReference type="PROSITE" id="PS50263"/>
    </source>
</evidence>
<dbReference type="CDD" id="cd07572">
    <property type="entry name" value="nit"/>
    <property type="match status" value="1"/>
</dbReference>
<protein>
    <submittedName>
        <fullName evidence="3">Carbon-nitrogen hydrolase</fullName>
    </submittedName>
</protein>
<gene>
    <name evidence="3" type="ORF">PPERSA_10420</name>
</gene>
<dbReference type="GO" id="GO:0006541">
    <property type="term" value="P:glutamine metabolic process"/>
    <property type="evidence" value="ECO:0007669"/>
    <property type="project" value="TreeGrafter"/>
</dbReference>
<proteinExistence type="predicted"/>
<name>A0A0V0QWF8_PSEPJ</name>
<keyword evidence="1 3" id="KW-0378">Hydrolase</keyword>